<keyword evidence="4" id="KW-1185">Reference proteome</keyword>
<reference evidence="3 4" key="1">
    <citation type="journal article" date="2011" name="J. Bacteriol.">
        <title>Genome sequence of Chthoniobacter flavus Ellin428, an aerobic heterotrophic soil bacterium.</title>
        <authorList>
            <person name="Kant R."/>
            <person name="van Passel M.W."/>
            <person name="Palva A."/>
            <person name="Lucas S."/>
            <person name="Lapidus A."/>
            <person name="Glavina Del Rio T."/>
            <person name="Dalin E."/>
            <person name="Tice H."/>
            <person name="Bruce D."/>
            <person name="Goodwin L."/>
            <person name="Pitluck S."/>
            <person name="Larimer F.W."/>
            <person name="Land M.L."/>
            <person name="Hauser L."/>
            <person name="Sangwan P."/>
            <person name="de Vos W.M."/>
            <person name="Janssen P.H."/>
            <person name="Smidt H."/>
        </authorList>
    </citation>
    <scope>NUCLEOTIDE SEQUENCE [LARGE SCALE GENOMIC DNA]</scope>
    <source>
        <strain evidence="3 4">Ellin428</strain>
    </source>
</reference>
<evidence type="ECO:0000256" key="1">
    <source>
        <dbReference type="SAM" id="Phobius"/>
    </source>
</evidence>
<feature type="transmembrane region" description="Helical" evidence="1">
    <location>
        <begin position="173"/>
        <end position="193"/>
    </location>
</feature>
<gene>
    <name evidence="3" type="ORF">CfE428DRAFT_1235</name>
</gene>
<feature type="transmembrane region" description="Helical" evidence="1">
    <location>
        <begin position="73"/>
        <end position="89"/>
    </location>
</feature>
<feature type="transmembrane region" description="Helical" evidence="1">
    <location>
        <begin position="121"/>
        <end position="145"/>
    </location>
</feature>
<keyword evidence="1" id="KW-1133">Transmembrane helix</keyword>
<dbReference type="RefSeq" id="WP_006978561.1">
    <property type="nucleotide sequence ID" value="NZ_ABVL01000003.1"/>
</dbReference>
<dbReference type="AlphaFoldDB" id="B4CXE4"/>
<feature type="transmembrane region" description="Helical" evidence="1">
    <location>
        <begin position="199"/>
        <end position="218"/>
    </location>
</feature>
<evidence type="ECO:0000313" key="3">
    <source>
        <dbReference type="EMBL" id="EDY20942.1"/>
    </source>
</evidence>
<dbReference type="STRING" id="497964.CfE428DRAFT_1235"/>
<sequence>MKDQRIPDRLNLGILVLQLAAIGVCGWQVSHVASGWPLLLLALVFGVIMNSVYSTIHEAEHAMLFSHRGWNDFAGAFMALFFPAPFHLIRQGHLGHHLRNRTDDEAFDFYFEEDHKLWKILVLYGILTGFYYLIVALSNVVFLILPFREDKKYWQVDQASVAFMESLNPGYRWIIRLECAAALALHGGLVWFLHIPLAHYLAMYAGFGLMWSGMQYVHHYGTERHVTRGARNLWIWKPLDLLWLNHNWHLTHHQNPSLPWPYLPQTGAQEEAGRGFLLLAYVRMWRGPRRATERVSNPHSGKVIP</sequence>
<dbReference type="Pfam" id="PF00487">
    <property type="entry name" value="FA_desaturase"/>
    <property type="match status" value="1"/>
</dbReference>
<feature type="transmembrane region" description="Helical" evidence="1">
    <location>
        <begin position="35"/>
        <end position="53"/>
    </location>
</feature>
<proteinExistence type="predicted"/>
<organism evidence="3 4">
    <name type="scientific">Chthoniobacter flavus Ellin428</name>
    <dbReference type="NCBI Taxonomy" id="497964"/>
    <lineage>
        <taxon>Bacteria</taxon>
        <taxon>Pseudomonadati</taxon>
        <taxon>Verrucomicrobiota</taxon>
        <taxon>Spartobacteria</taxon>
        <taxon>Chthoniobacterales</taxon>
        <taxon>Chthoniobacteraceae</taxon>
        <taxon>Chthoniobacter</taxon>
    </lineage>
</organism>
<dbReference type="InParanoid" id="B4CXE4"/>
<comment type="caution">
    <text evidence="3">The sequence shown here is derived from an EMBL/GenBank/DDBJ whole genome shotgun (WGS) entry which is preliminary data.</text>
</comment>
<evidence type="ECO:0000313" key="4">
    <source>
        <dbReference type="Proteomes" id="UP000005824"/>
    </source>
</evidence>
<protein>
    <submittedName>
        <fullName evidence="3">Fatty acid desaturase</fullName>
    </submittedName>
</protein>
<dbReference type="Proteomes" id="UP000005824">
    <property type="component" value="Unassembled WGS sequence"/>
</dbReference>
<keyword evidence="1" id="KW-0812">Transmembrane</keyword>
<name>B4CXE4_9BACT</name>
<keyword evidence="1" id="KW-0472">Membrane</keyword>
<dbReference type="EMBL" id="ABVL01000003">
    <property type="protein sequence ID" value="EDY20942.1"/>
    <property type="molecule type" value="Genomic_DNA"/>
</dbReference>
<dbReference type="eggNOG" id="COG3239">
    <property type="taxonomic scope" value="Bacteria"/>
</dbReference>
<feature type="domain" description="Fatty acid desaturase" evidence="2">
    <location>
        <begin position="34"/>
        <end position="269"/>
    </location>
</feature>
<dbReference type="InterPro" id="IPR005804">
    <property type="entry name" value="FA_desaturase_dom"/>
</dbReference>
<dbReference type="GO" id="GO:0006629">
    <property type="term" value="P:lipid metabolic process"/>
    <property type="evidence" value="ECO:0007669"/>
    <property type="project" value="InterPro"/>
</dbReference>
<feature type="transmembrane region" description="Helical" evidence="1">
    <location>
        <begin position="12"/>
        <end position="29"/>
    </location>
</feature>
<accession>B4CXE4</accession>
<evidence type="ECO:0000259" key="2">
    <source>
        <dbReference type="Pfam" id="PF00487"/>
    </source>
</evidence>